<keyword evidence="1" id="KW-1133">Transmembrane helix</keyword>
<dbReference type="InterPro" id="IPR018827">
    <property type="entry name" value="YTP1_C"/>
</dbReference>
<dbReference type="FunCoup" id="G3ATI6">
    <property type="interactions" value="25"/>
</dbReference>
<feature type="chain" id="PRO_5003442352" description="Protein YTP1-like C-terminal domain-containing protein" evidence="2">
    <location>
        <begin position="17"/>
        <end position="568"/>
    </location>
</feature>
<gene>
    <name evidence="5" type="ORF">SPAPADRAFT_62859</name>
</gene>
<feature type="transmembrane region" description="Helical" evidence="1">
    <location>
        <begin position="335"/>
        <end position="352"/>
    </location>
</feature>
<name>G3ATI6_SPAPN</name>
<evidence type="ECO:0008006" key="7">
    <source>
        <dbReference type="Google" id="ProtNLM"/>
    </source>
</evidence>
<keyword evidence="2" id="KW-0732">Signal</keyword>
<feature type="transmembrane region" description="Helical" evidence="1">
    <location>
        <begin position="127"/>
        <end position="145"/>
    </location>
</feature>
<dbReference type="Pfam" id="PF10348">
    <property type="entry name" value="DUF2427"/>
    <property type="match status" value="1"/>
</dbReference>
<keyword evidence="6" id="KW-1185">Reference proteome</keyword>
<dbReference type="KEGG" id="spaa:SPAPADRAFT_62859"/>
<dbReference type="OrthoDB" id="4005299at2759"/>
<accession>G3ATI6</accession>
<feature type="domain" description="DUF2427" evidence="3">
    <location>
        <begin position="77"/>
        <end position="181"/>
    </location>
</feature>
<evidence type="ECO:0000256" key="1">
    <source>
        <dbReference type="SAM" id="Phobius"/>
    </source>
</evidence>
<dbReference type="STRING" id="619300.G3ATI6"/>
<evidence type="ECO:0000313" key="5">
    <source>
        <dbReference type="EMBL" id="EGW30949.1"/>
    </source>
</evidence>
<dbReference type="InterPro" id="IPR018825">
    <property type="entry name" value="DUF2427"/>
</dbReference>
<dbReference type="HOGENOM" id="CLU_012543_1_0_1"/>
<dbReference type="InParanoid" id="G3ATI6"/>
<dbReference type="AlphaFoldDB" id="G3ATI6"/>
<feature type="transmembrane region" description="Helical" evidence="1">
    <location>
        <begin position="157"/>
        <end position="178"/>
    </location>
</feature>
<dbReference type="GeneID" id="18874496"/>
<proteinExistence type="predicted"/>
<dbReference type="PANTHER" id="PTHR31685:SF3">
    <property type="entry name" value="INTEGRAL MEMBRANE PROTEIN (AFU_ORTHOLOGUE AFUA_6G12730)"/>
    <property type="match status" value="1"/>
</dbReference>
<feature type="signal peptide" evidence="2">
    <location>
        <begin position="1"/>
        <end position="16"/>
    </location>
</feature>
<keyword evidence="1" id="KW-0472">Membrane</keyword>
<reference evidence="5 6" key="1">
    <citation type="journal article" date="2011" name="Proc. Natl. Acad. Sci. U.S.A.">
        <title>Comparative genomics of xylose-fermenting fungi for enhanced biofuel production.</title>
        <authorList>
            <person name="Wohlbach D.J."/>
            <person name="Kuo A."/>
            <person name="Sato T.K."/>
            <person name="Potts K.M."/>
            <person name="Salamov A.A."/>
            <person name="LaButti K.M."/>
            <person name="Sun H."/>
            <person name="Clum A."/>
            <person name="Pangilinan J.L."/>
            <person name="Lindquist E.A."/>
            <person name="Lucas S."/>
            <person name="Lapidus A."/>
            <person name="Jin M."/>
            <person name="Gunawan C."/>
            <person name="Balan V."/>
            <person name="Dale B.E."/>
            <person name="Jeffries T.W."/>
            <person name="Zinkel R."/>
            <person name="Barry K.W."/>
            <person name="Grigoriev I.V."/>
            <person name="Gasch A.P."/>
        </authorList>
    </citation>
    <scope>NUCLEOTIDE SEQUENCE [LARGE SCALE GENOMIC DNA]</scope>
    <source>
        <strain evidence="6">NRRL Y-27907 / 11-Y1</strain>
    </source>
</reference>
<feature type="domain" description="Protein YTP1-like C-terminal" evidence="4">
    <location>
        <begin position="260"/>
        <end position="555"/>
    </location>
</feature>
<dbReference type="RefSeq" id="XP_007376982.1">
    <property type="nucleotide sequence ID" value="XM_007376920.1"/>
</dbReference>
<keyword evidence="1" id="KW-0812">Transmembrane</keyword>
<dbReference type="PANTHER" id="PTHR31685">
    <property type="entry name" value="INTEGRAL MEMBRANE PROTEIN (AFU_ORTHOLOGUE AFUA_6G12730)-RELATED"/>
    <property type="match status" value="1"/>
</dbReference>
<feature type="transmembrane region" description="Helical" evidence="1">
    <location>
        <begin position="94"/>
        <end position="115"/>
    </location>
</feature>
<dbReference type="Pfam" id="PF10355">
    <property type="entry name" value="Ytp1"/>
    <property type="match status" value="1"/>
</dbReference>
<sequence>MKLITLLYLFAGISMAMEMDHDHDAREHGHPSATKTEVATKSANSTISPIPHVEHHMHGVPILEMDLLPEERLFWENYNTTTYFNVPTKHRPALYLHIGFALTTIVFIYPIALIFNNLNMQKSYMTTLIVHSGFIGFALLNYSIFINSIPNLYPGNAYSKMMVILFVTTILQLVFALIRSIDPNTAGSDYYTLHSDDESRSSLTHDEEDSVHHIEKRIGNNSNNFFGKLMKLRIWIAQTKFHKVSVIGFNFLNWGHFFYFIITVPTGIATFLVYGKGNTVFNLLAHFIKGGVFFAYGILTLARYSGGFLNKGWAWNHKFVDRANRSRWFSFQNQGLWTMEMMECSLILFYGSTNIFLEHLANSGGEWSPKDLQHASIAFIYIGCGLCGVICENKLQDWRFHQAKENLLKADPAQDLSVITKASPGYSPNPFPVVTIYWTGILMSAHQQASALSTAIHAQWGNLFVLGCAFRFLTYLLMLLSSKLPHDLTRAGRPITELMVAFCLLCGGVIFMESTDPVVLSFEYYGLTEMFTLNLSLGFVTLFMAWIMSLFAFKDWLKSKHKKEEQQV</sequence>
<dbReference type="EMBL" id="GL996504">
    <property type="protein sequence ID" value="EGW30949.1"/>
    <property type="molecule type" value="Genomic_DNA"/>
</dbReference>
<feature type="transmembrane region" description="Helical" evidence="1">
    <location>
        <begin position="461"/>
        <end position="480"/>
    </location>
</feature>
<evidence type="ECO:0000256" key="2">
    <source>
        <dbReference type="SAM" id="SignalP"/>
    </source>
</evidence>
<feature type="transmembrane region" description="Helical" evidence="1">
    <location>
        <begin position="257"/>
        <end position="274"/>
    </location>
</feature>
<protein>
    <recommendedName>
        <fullName evidence="7">Protein YTP1-like C-terminal domain-containing protein</fullName>
    </recommendedName>
</protein>
<feature type="transmembrane region" description="Helical" evidence="1">
    <location>
        <begin position="531"/>
        <end position="553"/>
    </location>
</feature>
<evidence type="ECO:0000313" key="6">
    <source>
        <dbReference type="Proteomes" id="UP000000709"/>
    </source>
</evidence>
<evidence type="ECO:0000259" key="3">
    <source>
        <dbReference type="Pfam" id="PF10348"/>
    </source>
</evidence>
<dbReference type="Proteomes" id="UP000000709">
    <property type="component" value="Unassembled WGS sequence"/>
</dbReference>
<organism evidence="6">
    <name type="scientific">Spathaspora passalidarum (strain NRRL Y-27907 / 11-Y1)</name>
    <dbReference type="NCBI Taxonomy" id="619300"/>
    <lineage>
        <taxon>Eukaryota</taxon>
        <taxon>Fungi</taxon>
        <taxon>Dikarya</taxon>
        <taxon>Ascomycota</taxon>
        <taxon>Saccharomycotina</taxon>
        <taxon>Pichiomycetes</taxon>
        <taxon>Debaryomycetaceae</taxon>
        <taxon>Spathaspora</taxon>
    </lineage>
</organism>
<dbReference type="OMA" id="NKGWAWN"/>
<feature type="transmembrane region" description="Helical" evidence="1">
    <location>
        <begin position="372"/>
        <end position="391"/>
    </location>
</feature>
<dbReference type="eggNOG" id="ENOG502QW3E">
    <property type="taxonomic scope" value="Eukaryota"/>
</dbReference>
<evidence type="ECO:0000259" key="4">
    <source>
        <dbReference type="Pfam" id="PF10355"/>
    </source>
</evidence>